<name>A0AAD3CXF0_9STRA</name>
<keyword evidence="3" id="KW-1185">Reference proteome</keyword>
<protein>
    <submittedName>
        <fullName evidence="2">Uncharacterized protein</fullName>
    </submittedName>
</protein>
<dbReference type="AlphaFoldDB" id="A0AAD3CXF0"/>
<feature type="compositionally biased region" description="Low complexity" evidence="1">
    <location>
        <begin position="55"/>
        <end position="64"/>
    </location>
</feature>
<evidence type="ECO:0000313" key="3">
    <source>
        <dbReference type="Proteomes" id="UP001054902"/>
    </source>
</evidence>
<feature type="region of interest" description="Disordered" evidence="1">
    <location>
        <begin position="55"/>
        <end position="74"/>
    </location>
</feature>
<organism evidence="2 3">
    <name type="scientific">Chaetoceros tenuissimus</name>
    <dbReference type="NCBI Taxonomy" id="426638"/>
    <lineage>
        <taxon>Eukaryota</taxon>
        <taxon>Sar</taxon>
        <taxon>Stramenopiles</taxon>
        <taxon>Ochrophyta</taxon>
        <taxon>Bacillariophyta</taxon>
        <taxon>Coscinodiscophyceae</taxon>
        <taxon>Chaetocerotophycidae</taxon>
        <taxon>Chaetocerotales</taxon>
        <taxon>Chaetocerotaceae</taxon>
        <taxon>Chaetoceros</taxon>
    </lineage>
</organism>
<sequence>MQTSTLMTKLRETTIRHAIFRKDEATELKARRKLDDLLIKESIMVKELNYVSEFSSNQNPSQKKSSIRQNSFSNEEVRKRARPYVVEITNALLHCAAAELELNGGTRNGNSTRDLQIQRAFELLQHMSKGSQTLEMFQDSFALWGYARIRFSERSLLLCSSLGRLEIPQLGRETLPVAFDPFIESQRHTRQKIWNIFINNGVRKACSIGSGPGNDIAGFVSFLQMILYNNSDFLLDKIVLMDWSVHWQKITVPLCEVLIERKLVKTGINGCCDITKHLNTVENEAAYHELFPKNVADIDFYSISYLLSETSCRWTSFLDTLVTKSKPHTIFYFAEPTPWQLHEVQRLFCNYLDFVWLDSSMDTPSFWGTGRRAGPAVMVGLKR</sequence>
<comment type="caution">
    <text evidence="2">The sequence shown here is derived from an EMBL/GenBank/DDBJ whole genome shotgun (WGS) entry which is preliminary data.</text>
</comment>
<evidence type="ECO:0000313" key="2">
    <source>
        <dbReference type="EMBL" id="GFH53997.1"/>
    </source>
</evidence>
<accession>A0AAD3CXF0</accession>
<evidence type="ECO:0000256" key="1">
    <source>
        <dbReference type="SAM" id="MobiDB-lite"/>
    </source>
</evidence>
<gene>
    <name evidence="2" type="ORF">CTEN210_10473</name>
</gene>
<proteinExistence type="predicted"/>
<dbReference type="Proteomes" id="UP001054902">
    <property type="component" value="Unassembled WGS sequence"/>
</dbReference>
<dbReference type="EMBL" id="BLLK01000047">
    <property type="protein sequence ID" value="GFH53997.1"/>
    <property type="molecule type" value="Genomic_DNA"/>
</dbReference>
<reference evidence="2 3" key="1">
    <citation type="journal article" date="2021" name="Sci. Rep.">
        <title>The genome of the diatom Chaetoceros tenuissimus carries an ancient integrated fragment of an extant virus.</title>
        <authorList>
            <person name="Hongo Y."/>
            <person name="Kimura K."/>
            <person name="Takaki Y."/>
            <person name="Yoshida Y."/>
            <person name="Baba S."/>
            <person name="Kobayashi G."/>
            <person name="Nagasaki K."/>
            <person name="Hano T."/>
            <person name="Tomaru Y."/>
        </authorList>
    </citation>
    <scope>NUCLEOTIDE SEQUENCE [LARGE SCALE GENOMIC DNA]</scope>
    <source>
        <strain evidence="2 3">NIES-3715</strain>
    </source>
</reference>